<dbReference type="Pfam" id="PF01145">
    <property type="entry name" value="Band_7"/>
    <property type="match status" value="1"/>
</dbReference>
<proteinExistence type="predicted"/>
<comment type="subcellular location">
    <subcellularLocation>
        <location evidence="1">Membrane</location>
        <topology evidence="1">Single-pass membrane protein</topology>
    </subcellularLocation>
</comment>
<gene>
    <name evidence="2" type="ORF">C0V70_02195</name>
</gene>
<protein>
    <submittedName>
        <fullName evidence="2">SPFH domain-containing protein</fullName>
    </submittedName>
</protein>
<keyword evidence="3" id="KW-1185">Reference proteome</keyword>
<dbReference type="EMBL" id="CP025704">
    <property type="protein sequence ID" value="AUN96935.1"/>
    <property type="molecule type" value="Genomic_DNA"/>
</dbReference>
<dbReference type="GO" id="GO:0016020">
    <property type="term" value="C:membrane"/>
    <property type="evidence" value="ECO:0007669"/>
    <property type="project" value="UniProtKB-SubCell"/>
</dbReference>
<sequence>MEPLLIVLLIFIAICLFDSLFIVNSQTAAIIERLGKYHVTAHEGLNFKLPFLDRIVIRRNLKIVQQDIEVETKTRDNVFVRTKVSVQYQIIRDKVHDSYYRLSDPIAQIESYIFDVVRSEIPKLSLDDVFVSKDTVALAVKESLEESMDDFGFMIIKTLITDIDPDEKVKQSMNEINAAERLRDAAMAKAEAEKIGIVMQAEAHAESKRLQGLGMANQRKEIASGLKASIEDLKQSGINNEEVLTILLITQHYDALEAMSKNSHSNTIMVPYSSSNVTGMRDQIQEAILTSVNSVKESQHR</sequence>
<dbReference type="Gene3D" id="3.30.479.30">
    <property type="entry name" value="Band 7 domain"/>
    <property type="match status" value="1"/>
</dbReference>
<evidence type="ECO:0000313" key="2">
    <source>
        <dbReference type="EMBL" id="AUN96935.1"/>
    </source>
</evidence>
<dbReference type="InterPro" id="IPR001107">
    <property type="entry name" value="Band_7"/>
</dbReference>
<dbReference type="KEGG" id="bsto:C0V70_02195"/>
<dbReference type="InterPro" id="IPR036013">
    <property type="entry name" value="Band_7/SPFH_dom_sf"/>
</dbReference>
<organism evidence="2 3">
    <name type="scientific">Bacteriovorax stolpii</name>
    <name type="common">Bdellovibrio stolpii</name>
    <dbReference type="NCBI Taxonomy" id="960"/>
    <lineage>
        <taxon>Bacteria</taxon>
        <taxon>Pseudomonadati</taxon>
        <taxon>Bdellovibrionota</taxon>
        <taxon>Bacteriovoracia</taxon>
        <taxon>Bacteriovoracales</taxon>
        <taxon>Bacteriovoracaceae</taxon>
        <taxon>Bacteriovorax</taxon>
    </lineage>
</organism>
<dbReference type="Proteomes" id="UP000235584">
    <property type="component" value="Chromosome"/>
</dbReference>
<dbReference type="OrthoDB" id="9809197at2"/>
<dbReference type="AlphaFoldDB" id="A0A2K9NPD4"/>
<evidence type="ECO:0000313" key="3">
    <source>
        <dbReference type="Proteomes" id="UP000235584"/>
    </source>
</evidence>
<dbReference type="InterPro" id="IPR050710">
    <property type="entry name" value="Band7/mec-2_domain"/>
</dbReference>
<reference evidence="2 3" key="1">
    <citation type="submission" date="2018-01" db="EMBL/GenBank/DDBJ databases">
        <title>Complete genome sequence of Bacteriovorax stolpii DSM12778.</title>
        <authorList>
            <person name="Tang B."/>
            <person name="Chang J."/>
        </authorList>
    </citation>
    <scope>NUCLEOTIDE SEQUENCE [LARGE SCALE GENOMIC DNA]</scope>
    <source>
        <strain evidence="2 3">DSM 12778</strain>
    </source>
</reference>
<dbReference type="PANTHER" id="PTHR43327">
    <property type="entry name" value="STOMATIN-LIKE PROTEIN 2, MITOCHONDRIAL"/>
    <property type="match status" value="1"/>
</dbReference>
<dbReference type="RefSeq" id="WP_102242230.1">
    <property type="nucleotide sequence ID" value="NZ_CP025704.1"/>
</dbReference>
<name>A0A2K9NPD4_BACTC</name>
<dbReference type="SUPFAM" id="SSF117892">
    <property type="entry name" value="Band 7/SPFH domain"/>
    <property type="match status" value="1"/>
</dbReference>
<evidence type="ECO:0000256" key="1">
    <source>
        <dbReference type="ARBA" id="ARBA00004167"/>
    </source>
</evidence>
<dbReference type="PANTHER" id="PTHR43327:SF31">
    <property type="entry name" value="HYPERSENSITIVE-INDUCED RESPONSE PROTEIN 2"/>
    <property type="match status" value="1"/>
</dbReference>
<dbReference type="CDD" id="cd03407">
    <property type="entry name" value="SPFH_like_u4"/>
    <property type="match status" value="1"/>
</dbReference>
<dbReference type="SMART" id="SM00244">
    <property type="entry name" value="PHB"/>
    <property type="match status" value="1"/>
</dbReference>
<accession>A0A2K9NPD4</accession>